<protein>
    <submittedName>
        <fullName evidence="1">Uncharacterized protein</fullName>
    </submittedName>
</protein>
<dbReference type="EMBL" id="JYJB01000007">
    <property type="protein sequence ID" value="KJL48589.1"/>
    <property type="molecule type" value="Genomic_DNA"/>
</dbReference>
<name>A0A0M2HVV8_9MICO</name>
<dbReference type="STRING" id="273678.RS84_01351"/>
<dbReference type="PATRIC" id="fig|273678.4.peg.1349"/>
<dbReference type="Proteomes" id="UP000033900">
    <property type="component" value="Unassembled WGS sequence"/>
</dbReference>
<proteinExistence type="predicted"/>
<dbReference type="AlphaFoldDB" id="A0A0M2HVV8"/>
<gene>
    <name evidence="1" type="ORF">RS84_01351</name>
</gene>
<dbReference type="RefSeq" id="WP_160298165.1">
    <property type="nucleotide sequence ID" value="NZ_JYJB01000007.1"/>
</dbReference>
<dbReference type="OrthoDB" id="1493540at2"/>
<sequence length="53" mass="5937">MLRLRAAFRRVRRGVEYVTADVSRRLINAMSSAAYAELLTTPDMAAIKRPVTA</sequence>
<evidence type="ECO:0000313" key="2">
    <source>
        <dbReference type="Proteomes" id="UP000033900"/>
    </source>
</evidence>
<keyword evidence="2" id="KW-1185">Reference proteome</keyword>
<comment type="caution">
    <text evidence="1">The sequence shown here is derived from an EMBL/GenBank/DDBJ whole genome shotgun (WGS) entry which is preliminary data.</text>
</comment>
<evidence type="ECO:0000313" key="1">
    <source>
        <dbReference type="EMBL" id="KJL48589.1"/>
    </source>
</evidence>
<reference evidence="1 2" key="1">
    <citation type="submission" date="2015-02" db="EMBL/GenBank/DDBJ databases">
        <title>Draft genome sequences of ten Microbacterium spp. with emphasis on heavy metal contaminated environments.</title>
        <authorList>
            <person name="Corretto E."/>
        </authorList>
    </citation>
    <scope>NUCLEOTIDE SEQUENCE [LARGE SCALE GENOMIC DNA]</scope>
    <source>
        <strain evidence="1 2">SA35</strain>
    </source>
</reference>
<organism evidence="1 2">
    <name type="scientific">Microbacterium hydrocarbonoxydans</name>
    <dbReference type="NCBI Taxonomy" id="273678"/>
    <lineage>
        <taxon>Bacteria</taxon>
        <taxon>Bacillati</taxon>
        <taxon>Actinomycetota</taxon>
        <taxon>Actinomycetes</taxon>
        <taxon>Micrococcales</taxon>
        <taxon>Microbacteriaceae</taxon>
        <taxon>Microbacterium</taxon>
    </lineage>
</organism>
<accession>A0A0M2HVV8</accession>